<evidence type="ECO:0000256" key="4">
    <source>
        <dbReference type="ARBA" id="ARBA00022989"/>
    </source>
</evidence>
<dbReference type="GO" id="GO:0035673">
    <property type="term" value="F:oligopeptide transmembrane transporter activity"/>
    <property type="evidence" value="ECO:0007669"/>
    <property type="project" value="InterPro"/>
</dbReference>
<evidence type="ECO:0000313" key="7">
    <source>
        <dbReference type="EMBL" id="AKU92423.1"/>
    </source>
</evidence>
<dbReference type="PANTHER" id="PTHR31645:SF0">
    <property type="entry name" value="OLIGOPEPTIDE TRANSPORTER YGL114W-RELATED"/>
    <property type="match status" value="1"/>
</dbReference>
<evidence type="ECO:0000256" key="3">
    <source>
        <dbReference type="ARBA" id="ARBA00022692"/>
    </source>
</evidence>
<organism evidence="7 8">
    <name type="scientific">Vulgatibacter incomptus</name>
    <dbReference type="NCBI Taxonomy" id="1391653"/>
    <lineage>
        <taxon>Bacteria</taxon>
        <taxon>Pseudomonadati</taxon>
        <taxon>Myxococcota</taxon>
        <taxon>Myxococcia</taxon>
        <taxon>Myxococcales</taxon>
        <taxon>Cystobacterineae</taxon>
        <taxon>Vulgatibacteraceae</taxon>
        <taxon>Vulgatibacter</taxon>
    </lineage>
</organism>
<keyword evidence="5 6" id="KW-0472">Membrane</keyword>
<comment type="subcellular location">
    <subcellularLocation>
        <location evidence="1">Membrane</location>
        <topology evidence="1">Multi-pass membrane protein</topology>
    </subcellularLocation>
</comment>
<feature type="transmembrane region" description="Helical" evidence="6">
    <location>
        <begin position="239"/>
        <end position="264"/>
    </location>
</feature>
<reference evidence="7 8" key="1">
    <citation type="submission" date="2015-08" db="EMBL/GenBank/DDBJ databases">
        <authorList>
            <person name="Babu N.S."/>
            <person name="Beckwith C.J."/>
            <person name="Beseler K.G."/>
            <person name="Brison A."/>
            <person name="Carone J.V."/>
            <person name="Caskin T.P."/>
            <person name="Diamond M."/>
            <person name="Durham M.E."/>
            <person name="Foxe J.M."/>
            <person name="Go M."/>
            <person name="Henderson B.A."/>
            <person name="Jones I.B."/>
            <person name="McGettigan J.A."/>
            <person name="Micheletti S.J."/>
            <person name="Nasrallah M.E."/>
            <person name="Ortiz D."/>
            <person name="Piller C.R."/>
            <person name="Privatt S.R."/>
            <person name="Schneider S.L."/>
            <person name="Sharp S."/>
            <person name="Smith T.C."/>
            <person name="Stanton J.D."/>
            <person name="Ullery H.E."/>
            <person name="Wilson R.J."/>
            <person name="Serrano M.G."/>
            <person name="Buck G."/>
            <person name="Lee V."/>
            <person name="Wang Y."/>
            <person name="Carvalho R."/>
            <person name="Voegtly L."/>
            <person name="Shi R."/>
            <person name="Duckworth R."/>
            <person name="Johnson A."/>
            <person name="Loviza R."/>
            <person name="Walstead R."/>
            <person name="Shah Z."/>
            <person name="Kiflezghi M."/>
            <person name="Wade K."/>
            <person name="Ball S.L."/>
            <person name="Bradley K.W."/>
            <person name="Asai D.J."/>
            <person name="Bowman C.A."/>
            <person name="Russell D.A."/>
            <person name="Pope W.H."/>
            <person name="Jacobs-Sera D."/>
            <person name="Hendrix R.W."/>
            <person name="Hatfull G.F."/>
        </authorList>
    </citation>
    <scope>NUCLEOTIDE SEQUENCE [LARGE SCALE GENOMIC DNA]</scope>
    <source>
        <strain evidence="7 8">DSM 27710</strain>
    </source>
</reference>
<evidence type="ECO:0000256" key="5">
    <source>
        <dbReference type="ARBA" id="ARBA00023136"/>
    </source>
</evidence>
<feature type="transmembrane region" description="Helical" evidence="6">
    <location>
        <begin position="580"/>
        <end position="601"/>
    </location>
</feature>
<dbReference type="EMBL" id="CP012332">
    <property type="protein sequence ID" value="AKU92423.1"/>
    <property type="molecule type" value="Genomic_DNA"/>
</dbReference>
<feature type="transmembrane region" description="Helical" evidence="6">
    <location>
        <begin position="341"/>
        <end position="359"/>
    </location>
</feature>
<evidence type="ECO:0000256" key="1">
    <source>
        <dbReference type="ARBA" id="ARBA00004141"/>
    </source>
</evidence>
<feature type="transmembrane region" description="Helical" evidence="6">
    <location>
        <begin position="97"/>
        <end position="120"/>
    </location>
</feature>
<keyword evidence="8" id="KW-1185">Reference proteome</keyword>
<sequence length="616" mass="65241">MRPVDESPEDREARRWLAEVYQGDRVRQLSVRSIVSGMLIGAVMSISNLYVGLKTGWGLGVTITACIIAFAVFKALEAVIPAYRKDHFTILENNTMSSAASAAGYMASAGLVSAFPALFLVTGRTLLWWEMMLWLGAVSCLGVFMAVPLKRQLINIDQLPFPSGIATAETLRSMHSAGAEALQKAKALLFGALGGAVLALWRDAPFMGKFAFPGSFPLFPGAKGKKLEDDLTLGFEGSLIMVAAGAIMGIRVGVSLLIGAIFYYGILGPVLIDQGMAQPGYRGLVSWVLWPATAMMVTSGLLAFALRWRTVIRAFSSLGSVFGKKSEQQDPLAHIEVPGSWFVWGTLISGAACVLMGHYLFEITWWMGIVAVLATFMLSIVAARATGETDVTPVGAMGKITQLVYGVVAPTNMTTNLMTASITAGAASHSADLLTDLKSGYMLGGNPRKQTIAQLFGVLAGTLLCVPVYTIVARPEKLGTAELPAPAAKVWAAVAEMLAKGLDALPPGAVMGMVIGGVVGIIITLGEEYFPKYRKWIPSATGLGIAGVIPAYNSISMFLGAFAAWMLMKKKPAANEKYTVAVASGLIAGESLMGVAIILALQGPGMIREILAHFGF</sequence>
<evidence type="ECO:0000313" key="8">
    <source>
        <dbReference type="Proteomes" id="UP000055590"/>
    </source>
</evidence>
<evidence type="ECO:0000256" key="6">
    <source>
        <dbReference type="SAM" id="Phobius"/>
    </source>
</evidence>
<evidence type="ECO:0000256" key="2">
    <source>
        <dbReference type="ARBA" id="ARBA00022448"/>
    </source>
</evidence>
<feature type="transmembrane region" description="Helical" evidence="6">
    <location>
        <begin position="509"/>
        <end position="530"/>
    </location>
</feature>
<dbReference type="KEGG" id="vin:AKJ08_2810"/>
<dbReference type="Pfam" id="PF03169">
    <property type="entry name" value="OPT"/>
    <property type="match status" value="1"/>
</dbReference>
<protein>
    <submittedName>
        <fullName evidence="7">Oligopeptide transporter, OPT family</fullName>
    </submittedName>
</protein>
<dbReference type="AlphaFoldDB" id="A0A0K1PFW2"/>
<dbReference type="STRING" id="1391653.AKJ08_2810"/>
<dbReference type="GO" id="GO:0016020">
    <property type="term" value="C:membrane"/>
    <property type="evidence" value="ECO:0007669"/>
    <property type="project" value="UniProtKB-SubCell"/>
</dbReference>
<proteinExistence type="predicted"/>
<keyword evidence="4 6" id="KW-1133">Transmembrane helix</keyword>
<feature type="transmembrane region" description="Helical" evidence="6">
    <location>
        <begin position="452"/>
        <end position="472"/>
    </location>
</feature>
<accession>A0A0K1PFW2</accession>
<name>A0A0K1PFW2_9BACT</name>
<feature type="transmembrane region" description="Helical" evidence="6">
    <location>
        <begin position="284"/>
        <end position="306"/>
    </location>
</feature>
<feature type="transmembrane region" description="Helical" evidence="6">
    <location>
        <begin position="542"/>
        <end position="568"/>
    </location>
</feature>
<dbReference type="NCBIfam" id="TIGR00728">
    <property type="entry name" value="OPT_sfam"/>
    <property type="match status" value="1"/>
</dbReference>
<dbReference type="PANTHER" id="PTHR31645">
    <property type="entry name" value="OLIGOPEPTIDE TRANSPORTER YGL114W-RELATED"/>
    <property type="match status" value="1"/>
</dbReference>
<feature type="transmembrane region" description="Helical" evidence="6">
    <location>
        <begin position="365"/>
        <end position="383"/>
    </location>
</feature>
<dbReference type="PATRIC" id="fig|1391653.3.peg.2927"/>
<dbReference type="InterPro" id="IPR004813">
    <property type="entry name" value="OPT"/>
</dbReference>
<feature type="transmembrane region" description="Helical" evidence="6">
    <location>
        <begin position="34"/>
        <end position="51"/>
    </location>
</feature>
<keyword evidence="2" id="KW-0813">Transport</keyword>
<dbReference type="InterPro" id="IPR045035">
    <property type="entry name" value="YSL-like"/>
</dbReference>
<keyword evidence="3 6" id="KW-0812">Transmembrane</keyword>
<feature type="transmembrane region" description="Helical" evidence="6">
    <location>
        <begin position="126"/>
        <end position="147"/>
    </location>
</feature>
<gene>
    <name evidence="7" type="ORF">AKJ08_2810</name>
</gene>
<dbReference type="Proteomes" id="UP000055590">
    <property type="component" value="Chromosome"/>
</dbReference>
<feature type="transmembrane region" description="Helical" evidence="6">
    <location>
        <begin position="57"/>
        <end position="76"/>
    </location>
</feature>